<organism evidence="1 2">
    <name type="scientific">Photobacterium gaetbulicola</name>
    <dbReference type="NCBI Taxonomy" id="1295392"/>
    <lineage>
        <taxon>Bacteria</taxon>
        <taxon>Pseudomonadati</taxon>
        <taxon>Pseudomonadota</taxon>
        <taxon>Gammaproteobacteria</taxon>
        <taxon>Vibrionales</taxon>
        <taxon>Vibrionaceae</taxon>
        <taxon>Photobacterium</taxon>
    </lineage>
</organism>
<dbReference type="EMBL" id="JWLZ01000169">
    <property type="protein sequence ID" value="KHT62837.1"/>
    <property type="molecule type" value="Genomic_DNA"/>
</dbReference>
<name>A0A0B9H1Z6_9GAMM</name>
<proteinExistence type="predicted"/>
<protein>
    <recommendedName>
        <fullName evidence="3">Arylsulfatase</fullName>
    </recommendedName>
</protein>
<reference evidence="1 2" key="1">
    <citation type="submission" date="2014-12" db="EMBL/GenBank/DDBJ databases">
        <title>Genome sequencing of Photobacterium gaetbulicola AD005a.</title>
        <authorList>
            <person name="Adrian T.G.S."/>
            <person name="Chan K.G."/>
        </authorList>
    </citation>
    <scope>NUCLEOTIDE SEQUENCE [LARGE SCALE GENOMIC DNA]</scope>
    <source>
        <strain evidence="1 2">AD005a</strain>
    </source>
</reference>
<comment type="caution">
    <text evidence="1">The sequence shown here is derived from an EMBL/GenBank/DDBJ whole genome shotgun (WGS) entry which is preliminary data.</text>
</comment>
<gene>
    <name evidence="1" type="ORF">RJ45_15180</name>
</gene>
<accession>A0A0B9H1Z6</accession>
<evidence type="ECO:0000313" key="1">
    <source>
        <dbReference type="EMBL" id="KHT62837.1"/>
    </source>
</evidence>
<sequence length="227" mass="24886">MKIAFLYTLEANKTLFRPYIDQYLADKSVTISHHVNEQLLKQAIVDGLTSNVVNLVQQEIHEIAIAGADIIICTCSTIGDAAEQTANITARVIRVDRPMAEQAVLNNSIHVLAALESTIEPTIELLQQCAKQLNQSPNIACTVIPDAWQYYANGDTAAYARAIAKATVQHVEQNSLSCDTIVLAQASMAPALEYIHQTSIAVLSSPALCCQYLSKQVPSNRYPLYRD</sequence>
<evidence type="ECO:0000313" key="2">
    <source>
        <dbReference type="Proteomes" id="UP000031278"/>
    </source>
</evidence>
<dbReference type="AlphaFoldDB" id="A0A0B9H1Z6"/>
<evidence type="ECO:0008006" key="3">
    <source>
        <dbReference type="Google" id="ProtNLM"/>
    </source>
</evidence>
<dbReference type="RefSeq" id="WP_039463831.1">
    <property type="nucleotide sequence ID" value="NZ_JWLZ01000169.1"/>
</dbReference>
<dbReference type="Proteomes" id="UP000031278">
    <property type="component" value="Unassembled WGS sequence"/>
</dbReference>